<evidence type="ECO:0000313" key="3">
    <source>
        <dbReference type="EMBL" id="KAH6656782.1"/>
    </source>
</evidence>
<feature type="transmembrane region" description="Helical" evidence="1">
    <location>
        <begin position="444"/>
        <end position="466"/>
    </location>
</feature>
<organism evidence="3 4">
    <name type="scientific">Truncatella angustata</name>
    <dbReference type="NCBI Taxonomy" id="152316"/>
    <lineage>
        <taxon>Eukaryota</taxon>
        <taxon>Fungi</taxon>
        <taxon>Dikarya</taxon>
        <taxon>Ascomycota</taxon>
        <taxon>Pezizomycotina</taxon>
        <taxon>Sordariomycetes</taxon>
        <taxon>Xylariomycetidae</taxon>
        <taxon>Amphisphaeriales</taxon>
        <taxon>Sporocadaceae</taxon>
        <taxon>Truncatella</taxon>
    </lineage>
</organism>
<dbReference type="PANTHER" id="PTHR37539:SF1">
    <property type="entry name" value="ER-BOUND OXYGENASE MPAB_MPAB'_RUBBER OXYGENASE CATALYTIC DOMAIN-CONTAINING PROTEIN"/>
    <property type="match status" value="1"/>
</dbReference>
<dbReference type="Proteomes" id="UP000758603">
    <property type="component" value="Unassembled WGS sequence"/>
</dbReference>
<dbReference type="AlphaFoldDB" id="A0A9P8URH7"/>
<dbReference type="Pfam" id="PF09995">
    <property type="entry name" value="MPAB_Lcp_cat"/>
    <property type="match status" value="1"/>
</dbReference>
<gene>
    <name evidence="3" type="ORF">BKA67DRAFT_168753</name>
</gene>
<dbReference type="InterPro" id="IPR037473">
    <property type="entry name" value="Lcp-like"/>
</dbReference>
<keyword evidence="1" id="KW-0472">Membrane</keyword>
<sequence>MMGLFSTDPDQLNVYGYKFKWGTLHQAPEELQRLTCSYDSVATDALNSLDKLVPPGPIRSQNENQETIEAKNNKKHRNLYKLVREHAETSESVGKLWREINNIPDWVDWESIERGQKVFWRYGGPAITALTFVSLLGGMSSGRTVETLDRTGGFNARVVRQRLLETTQHTLGVHKDIESIKPGGEGFESSVRVRLLHAVVRQRIVKLAEEKPDYFDIKKYGLPINDLDCIGTIATFSATLLWIGLPRQGIFLRQQEIADYLALWRYVSYLMGTPHDWLATPETAKAMMESLLVSEIKPTKKSGTLANNIITGLEAQPPTYASRGFLNAETYWLNGSELCQEMNIEKPSLYDTVLVIGQCLFFMITSYYNRLIPSWDENHIKLVRKVLYDILVHKKEKGGLGYQAKFNFKWVPDLQNATTPLGERAPGQTQKTGAFRHSGIERTALTTLAFTGVVLGLTALGGFRVITSFGKLISRNLDWVSAVIPISTLA</sequence>
<proteinExistence type="predicted"/>
<dbReference type="OrthoDB" id="6361347at2759"/>
<evidence type="ECO:0000259" key="2">
    <source>
        <dbReference type="Pfam" id="PF09995"/>
    </source>
</evidence>
<reference evidence="3" key="1">
    <citation type="journal article" date="2021" name="Nat. Commun.">
        <title>Genetic determinants of endophytism in the Arabidopsis root mycobiome.</title>
        <authorList>
            <person name="Mesny F."/>
            <person name="Miyauchi S."/>
            <person name="Thiergart T."/>
            <person name="Pickel B."/>
            <person name="Atanasova L."/>
            <person name="Karlsson M."/>
            <person name="Huettel B."/>
            <person name="Barry K.W."/>
            <person name="Haridas S."/>
            <person name="Chen C."/>
            <person name="Bauer D."/>
            <person name="Andreopoulos W."/>
            <person name="Pangilinan J."/>
            <person name="LaButti K."/>
            <person name="Riley R."/>
            <person name="Lipzen A."/>
            <person name="Clum A."/>
            <person name="Drula E."/>
            <person name="Henrissat B."/>
            <person name="Kohler A."/>
            <person name="Grigoriev I.V."/>
            <person name="Martin F.M."/>
            <person name="Hacquard S."/>
        </authorList>
    </citation>
    <scope>NUCLEOTIDE SEQUENCE</scope>
    <source>
        <strain evidence="3">MPI-SDFR-AT-0073</strain>
    </source>
</reference>
<dbReference type="GeneID" id="70124103"/>
<keyword evidence="1" id="KW-1133">Transmembrane helix</keyword>
<keyword evidence="1" id="KW-0812">Transmembrane</keyword>
<feature type="domain" description="ER-bound oxygenase mpaB/mpaB'/Rubber oxygenase catalytic" evidence="2">
    <location>
        <begin position="120"/>
        <end position="353"/>
    </location>
</feature>
<name>A0A9P8URH7_9PEZI</name>
<protein>
    <submittedName>
        <fullName evidence="3">Tat pathway signal sequence</fullName>
    </submittedName>
</protein>
<dbReference type="RefSeq" id="XP_045961016.1">
    <property type="nucleotide sequence ID" value="XM_046095210.1"/>
</dbReference>
<keyword evidence="4" id="KW-1185">Reference proteome</keyword>
<dbReference type="InterPro" id="IPR018713">
    <property type="entry name" value="MPAB/Lcp_cat_dom"/>
</dbReference>
<dbReference type="GO" id="GO:0016491">
    <property type="term" value="F:oxidoreductase activity"/>
    <property type="evidence" value="ECO:0007669"/>
    <property type="project" value="InterPro"/>
</dbReference>
<evidence type="ECO:0000313" key="4">
    <source>
        <dbReference type="Proteomes" id="UP000758603"/>
    </source>
</evidence>
<dbReference type="PANTHER" id="PTHR37539">
    <property type="entry name" value="SECRETED PROTEIN-RELATED"/>
    <property type="match status" value="1"/>
</dbReference>
<comment type="caution">
    <text evidence="3">The sequence shown here is derived from an EMBL/GenBank/DDBJ whole genome shotgun (WGS) entry which is preliminary data.</text>
</comment>
<evidence type="ECO:0000256" key="1">
    <source>
        <dbReference type="SAM" id="Phobius"/>
    </source>
</evidence>
<accession>A0A9P8URH7</accession>
<dbReference type="EMBL" id="JAGPXC010000002">
    <property type="protein sequence ID" value="KAH6656782.1"/>
    <property type="molecule type" value="Genomic_DNA"/>
</dbReference>